<dbReference type="GO" id="GO:0006260">
    <property type="term" value="P:DNA replication"/>
    <property type="evidence" value="ECO:0007669"/>
    <property type="project" value="TreeGrafter"/>
</dbReference>
<evidence type="ECO:0000313" key="2">
    <source>
        <dbReference type="EMBL" id="ACZ42722.1"/>
    </source>
</evidence>
<evidence type="ECO:0000259" key="1">
    <source>
        <dbReference type="SMART" id="SM00382"/>
    </source>
</evidence>
<dbReference type="AlphaFoldDB" id="D1CD57"/>
<dbReference type="InterPro" id="IPR003593">
    <property type="entry name" value="AAA+_ATPase"/>
</dbReference>
<dbReference type="InterPro" id="IPR027417">
    <property type="entry name" value="P-loop_NTPase"/>
</dbReference>
<name>D1CD57_THET1</name>
<protein>
    <submittedName>
        <fullName evidence="2">IstB domain protein ATP-binding protein</fullName>
    </submittedName>
</protein>
<feature type="domain" description="AAA+ ATPase" evidence="1">
    <location>
        <begin position="122"/>
        <end position="254"/>
    </location>
</feature>
<proteinExistence type="predicted"/>
<reference evidence="3" key="1">
    <citation type="journal article" date="2010" name="Stand. Genomic Sci.">
        <title>Complete genome sequence of 'Thermobaculum terrenum' type strain (YNP1).</title>
        <authorList>
            <person name="Kiss H."/>
            <person name="Cleland D."/>
            <person name="Lapidus A."/>
            <person name="Lucas S."/>
            <person name="Glavina Del Rio T."/>
            <person name="Nolan M."/>
            <person name="Tice H."/>
            <person name="Han C."/>
            <person name="Goodwin L."/>
            <person name="Pitluck S."/>
            <person name="Liolios K."/>
            <person name="Ivanova N."/>
            <person name="Mavromatis K."/>
            <person name="Ovchinnikova G."/>
            <person name="Pati A."/>
            <person name="Chen A."/>
            <person name="Palaniappan K."/>
            <person name="Land M."/>
            <person name="Hauser L."/>
            <person name="Chang Y."/>
            <person name="Jeffries C."/>
            <person name="Lu M."/>
            <person name="Brettin T."/>
            <person name="Detter J."/>
            <person name="Goker M."/>
            <person name="Tindall B."/>
            <person name="Beck B."/>
            <person name="McDermott T."/>
            <person name="Woyke T."/>
            <person name="Bristow J."/>
            <person name="Eisen J."/>
            <person name="Markowitz V."/>
            <person name="Hugenholtz P."/>
            <person name="Kyrpides N."/>
            <person name="Klenk H."/>
            <person name="Cheng J."/>
        </authorList>
    </citation>
    <scope>NUCLEOTIDE SEQUENCE [LARGE SCALE GENOMIC DNA]</scope>
    <source>
        <strain evidence="3">ATCC BAA-798 / YNP1</strain>
    </source>
</reference>
<dbReference type="PANTHER" id="PTHR30050">
    <property type="entry name" value="CHROMOSOMAL REPLICATION INITIATOR PROTEIN DNAA"/>
    <property type="match status" value="1"/>
</dbReference>
<evidence type="ECO:0000313" key="3">
    <source>
        <dbReference type="Proteomes" id="UP000000323"/>
    </source>
</evidence>
<dbReference type="Gene3D" id="3.40.50.300">
    <property type="entry name" value="P-loop containing nucleotide triphosphate hydrolases"/>
    <property type="match status" value="1"/>
</dbReference>
<dbReference type="HOGENOM" id="CLU_062999_3_2_0"/>
<dbReference type="SMART" id="SM00382">
    <property type="entry name" value="AAA"/>
    <property type="match status" value="1"/>
</dbReference>
<dbReference type="PANTHER" id="PTHR30050:SF4">
    <property type="entry name" value="ATP-BINDING PROTEIN RV3427C IN INSERTION SEQUENCE-RELATED"/>
    <property type="match status" value="1"/>
</dbReference>
<sequence length="280" mass="32290">MARELSDILKELSKKIPKNSYNPVALPKELLEEQTKKNENDCPICGGVGWLRLDVPVDHPNFGKLWPCKCYSKRKEELLRKELEELSNMSHLRQKTFDNFDPSVHPSAATAFEATKQYAENPHGWIMLCGPCGSGKTHLAAAIVNYSISVRQSNSLFMIVPDLLDYLRETFNPKSDITYDERFLMIREVPLLVLDDLGTENATSWAREKLYQLINHRYNSEMPTVITTNQPPEAIDDRIRSRLSDTRLVMHIVLDAPDYRYQQGKHSPTRKSQRKVYAWP</sequence>
<keyword evidence="2" id="KW-0067">ATP-binding</keyword>
<gene>
    <name evidence="2" type="ordered locus">Tter_1816</name>
</gene>
<keyword evidence="3" id="KW-1185">Reference proteome</keyword>
<dbReference type="OrthoDB" id="9776217at2"/>
<keyword evidence="2" id="KW-0547">Nucleotide-binding</keyword>
<dbReference type="eggNOG" id="COG1484">
    <property type="taxonomic scope" value="Bacteria"/>
</dbReference>
<dbReference type="CDD" id="cd00009">
    <property type="entry name" value="AAA"/>
    <property type="match status" value="1"/>
</dbReference>
<dbReference type="GO" id="GO:0005524">
    <property type="term" value="F:ATP binding"/>
    <property type="evidence" value="ECO:0007669"/>
    <property type="project" value="UniProtKB-KW"/>
</dbReference>
<dbReference type="Pfam" id="PF01695">
    <property type="entry name" value="IstB_IS21"/>
    <property type="match status" value="1"/>
</dbReference>
<dbReference type="RefSeq" id="WP_012875754.1">
    <property type="nucleotide sequence ID" value="NC_013525.1"/>
</dbReference>
<dbReference type="EMBL" id="CP001825">
    <property type="protein sequence ID" value="ACZ42722.1"/>
    <property type="molecule type" value="Genomic_DNA"/>
</dbReference>
<dbReference type="STRING" id="525904.Tter_1816"/>
<dbReference type="SUPFAM" id="SSF52540">
    <property type="entry name" value="P-loop containing nucleoside triphosphate hydrolases"/>
    <property type="match status" value="1"/>
</dbReference>
<organism evidence="2 3">
    <name type="scientific">Thermobaculum terrenum (strain ATCC BAA-798 / CCMEE 7001 / YNP1)</name>
    <dbReference type="NCBI Taxonomy" id="525904"/>
    <lineage>
        <taxon>Bacteria</taxon>
        <taxon>Bacillati</taxon>
        <taxon>Chloroflexota</taxon>
        <taxon>Chloroflexia</taxon>
        <taxon>Candidatus Thermobaculales</taxon>
        <taxon>Candidatus Thermobaculaceae</taxon>
        <taxon>Thermobaculum</taxon>
    </lineage>
</organism>
<accession>D1CD57</accession>
<dbReference type="KEGG" id="ttr:Tter_1816"/>
<dbReference type="Proteomes" id="UP000000323">
    <property type="component" value="Chromosome 1"/>
</dbReference>
<dbReference type="InterPro" id="IPR002611">
    <property type="entry name" value="IstB_ATP-bd"/>
</dbReference>